<dbReference type="Proteomes" id="UP000250299">
    <property type="component" value="Chromosome"/>
</dbReference>
<accession>A0A2Z4RIM5</accession>
<sequence length="66" mass="6957">MSFVRPSSRAGSLLQWIGVHRPNVGASLLAMRPARAAPISDQAPRTRQASAGKVTDTGCPTRNPTS</sequence>
<organism evidence="2 3">
    <name type="scientific">Pseudomonas putida</name>
    <name type="common">Arthrobacter siderocapsulatus</name>
    <dbReference type="NCBI Taxonomy" id="303"/>
    <lineage>
        <taxon>Bacteria</taxon>
        <taxon>Pseudomonadati</taxon>
        <taxon>Pseudomonadota</taxon>
        <taxon>Gammaproteobacteria</taxon>
        <taxon>Pseudomonadales</taxon>
        <taxon>Pseudomonadaceae</taxon>
        <taxon>Pseudomonas</taxon>
    </lineage>
</organism>
<dbReference type="EMBL" id="CP029693">
    <property type="protein sequence ID" value="AWY40962.1"/>
    <property type="molecule type" value="Genomic_DNA"/>
</dbReference>
<evidence type="ECO:0000256" key="1">
    <source>
        <dbReference type="SAM" id="MobiDB-lite"/>
    </source>
</evidence>
<dbReference type="AlphaFoldDB" id="A0A2Z4RIM5"/>
<evidence type="ECO:0000313" key="2">
    <source>
        <dbReference type="EMBL" id="AWY40962.1"/>
    </source>
</evidence>
<evidence type="ECO:0000313" key="3">
    <source>
        <dbReference type="Proteomes" id="UP000250299"/>
    </source>
</evidence>
<gene>
    <name evidence="2" type="ORF">DKY63_14120</name>
</gene>
<name>A0A2Z4RIM5_PSEPU</name>
<reference evidence="2 3" key="1">
    <citation type="submission" date="2018-05" db="EMBL/GenBank/DDBJ databases">
        <title>Whole genome sequence of Pseudomonas putida JBC17.</title>
        <authorList>
            <person name="Lee Y.H."/>
            <person name="David K."/>
        </authorList>
    </citation>
    <scope>NUCLEOTIDE SEQUENCE [LARGE SCALE GENOMIC DNA]</scope>
    <source>
        <strain evidence="2 3">JBC17</strain>
    </source>
</reference>
<feature type="region of interest" description="Disordered" evidence="1">
    <location>
        <begin position="36"/>
        <end position="66"/>
    </location>
</feature>
<proteinExistence type="predicted"/>
<protein>
    <submittedName>
        <fullName evidence="2">Uncharacterized protein</fullName>
    </submittedName>
</protein>